<dbReference type="GeneID" id="93948716"/>
<dbReference type="AlphaFoldDB" id="A0A6F8U966"/>
<dbReference type="Proteomes" id="UP000502259">
    <property type="component" value="Chromosome"/>
</dbReference>
<dbReference type="Pfam" id="PF06568">
    <property type="entry name" value="YjiS-like"/>
    <property type="match status" value="1"/>
</dbReference>
<dbReference type="SMR" id="A0A6F8U966"/>
<sequence length="66" mass="8002">MLRFSLTQIRCQLRHYYQRRCSRRQLLALDDRLLKDIGITRTQAQKEGCKPFWKHSSCKRGPYENC</sequence>
<evidence type="ECO:0000313" key="3">
    <source>
        <dbReference type="Proteomes" id="UP000502259"/>
    </source>
</evidence>
<evidence type="ECO:0000313" key="2">
    <source>
        <dbReference type="EMBL" id="BCB09359.1"/>
    </source>
</evidence>
<reference evidence="2 3" key="1">
    <citation type="submission" date="2020-03" db="EMBL/GenBank/DDBJ databases">
        <title>Complete Genome Sequence of Halomonas hydrothermalis Strain Slthf2, Halophilic Bacterium Isolated from Deep-Sea Hydrothermal-Vent Environments.</title>
        <authorList>
            <person name="Takeyama N."/>
            <person name="Huang M."/>
            <person name="Sato K."/>
            <person name="Galipon J."/>
            <person name="Arakawa K."/>
        </authorList>
    </citation>
    <scope>NUCLEOTIDE SEQUENCE [LARGE SCALE GENOMIC DNA]</scope>
    <source>
        <strain evidence="2 3">Slthf2</strain>
    </source>
</reference>
<name>A0A6F8U966_9GAMM</name>
<organism evidence="2 3">
    <name type="scientific">Halomonas hydrothermalis</name>
    <dbReference type="NCBI Taxonomy" id="115561"/>
    <lineage>
        <taxon>Bacteria</taxon>
        <taxon>Pseudomonadati</taxon>
        <taxon>Pseudomonadota</taxon>
        <taxon>Gammaproteobacteria</taxon>
        <taxon>Oceanospirillales</taxon>
        <taxon>Halomonadaceae</taxon>
        <taxon>Halomonas</taxon>
    </lineage>
</organism>
<dbReference type="InterPro" id="IPR009506">
    <property type="entry name" value="YjiS-like"/>
</dbReference>
<dbReference type="RefSeq" id="WP_125751907.1">
    <property type="nucleotide sequence ID" value="NZ_AP022843.1"/>
</dbReference>
<keyword evidence="3" id="KW-1185">Reference proteome</keyword>
<protein>
    <recommendedName>
        <fullName evidence="1">YjiS-like domain-containing protein</fullName>
    </recommendedName>
</protein>
<gene>
    <name evidence="2" type="ORF">HHSLTHF2_32490</name>
</gene>
<feature type="domain" description="YjiS-like" evidence="1">
    <location>
        <begin position="13"/>
        <end position="44"/>
    </location>
</feature>
<accession>A0A6F8U966</accession>
<proteinExistence type="predicted"/>
<dbReference type="EMBL" id="AP022843">
    <property type="protein sequence ID" value="BCB09359.1"/>
    <property type="molecule type" value="Genomic_DNA"/>
</dbReference>
<evidence type="ECO:0000259" key="1">
    <source>
        <dbReference type="Pfam" id="PF06568"/>
    </source>
</evidence>